<dbReference type="Pfam" id="PF00107">
    <property type="entry name" value="ADH_zinc_N"/>
    <property type="match status" value="1"/>
</dbReference>
<evidence type="ECO:0000256" key="3">
    <source>
        <dbReference type="ARBA" id="ARBA00022723"/>
    </source>
</evidence>
<proteinExistence type="inferred from homology"/>
<keyword evidence="6" id="KW-0521">NADP</keyword>
<reference evidence="9" key="1">
    <citation type="submission" date="2019-11" db="EMBL/GenBank/DDBJ databases">
        <authorList>
            <person name="Feng L."/>
        </authorList>
    </citation>
    <scope>NUCLEOTIDE SEQUENCE</scope>
    <source>
        <strain evidence="9">RtorquesLFYP15</strain>
    </source>
</reference>
<comment type="similarity">
    <text evidence="2 6">Belongs to the zinc-containing alcohol dehydrogenase family.</text>
</comment>
<accession>A0A6N3DRG6</accession>
<dbReference type="HAMAP" id="MF_02069">
    <property type="entry name" value="TarJ"/>
    <property type="match status" value="1"/>
</dbReference>
<dbReference type="InterPro" id="IPR013149">
    <property type="entry name" value="ADH-like_C"/>
</dbReference>
<dbReference type="Pfam" id="PF08240">
    <property type="entry name" value="ADH_N"/>
    <property type="match status" value="1"/>
</dbReference>
<dbReference type="InterPro" id="IPR013154">
    <property type="entry name" value="ADH-like_N"/>
</dbReference>
<evidence type="ECO:0000259" key="7">
    <source>
        <dbReference type="Pfam" id="PF00107"/>
    </source>
</evidence>
<dbReference type="SUPFAM" id="SSF50129">
    <property type="entry name" value="GroES-like"/>
    <property type="match status" value="1"/>
</dbReference>
<feature type="domain" description="Alcohol dehydrogenase-like N-terminal" evidence="8">
    <location>
        <begin position="24"/>
        <end position="130"/>
    </location>
</feature>
<dbReference type="PANTHER" id="PTHR43350">
    <property type="entry name" value="NAD-DEPENDENT ALCOHOL DEHYDROGENASE"/>
    <property type="match status" value="1"/>
</dbReference>
<dbReference type="AlphaFoldDB" id="A0A6N3DRG6"/>
<comment type="function">
    <text evidence="6">Catalyzes the NADPH dependent reduction of D-ribulose 5-phosphate to D-ribitol 5-phosphate.</text>
</comment>
<evidence type="ECO:0000256" key="6">
    <source>
        <dbReference type="HAMAP-Rule" id="MF_02069"/>
    </source>
</evidence>
<dbReference type="Gene3D" id="3.40.50.720">
    <property type="entry name" value="NAD(P)-binding Rossmann-like Domain"/>
    <property type="match status" value="1"/>
</dbReference>
<evidence type="ECO:0000256" key="1">
    <source>
        <dbReference type="ARBA" id="ARBA00001947"/>
    </source>
</evidence>
<dbReference type="EMBL" id="CACRUQ010000018">
    <property type="protein sequence ID" value="VYU30745.1"/>
    <property type="molecule type" value="Genomic_DNA"/>
</dbReference>
<feature type="binding site" evidence="6">
    <location>
        <position position="143"/>
    </location>
    <ligand>
        <name>Zn(2+)</name>
        <dbReference type="ChEBI" id="CHEBI:29105"/>
        <note>catalytic</note>
    </ligand>
</feature>
<dbReference type="GO" id="GO:0008270">
    <property type="term" value="F:zinc ion binding"/>
    <property type="evidence" value="ECO:0007669"/>
    <property type="project" value="UniProtKB-UniRule"/>
</dbReference>
<dbReference type="InterPro" id="IPR034710">
    <property type="entry name" value="TarJ"/>
</dbReference>
<protein>
    <recommendedName>
        <fullName evidence="6">Ribulose-5-phosphate reductase</fullName>
        <shortName evidence="6">Ribulose-5-P reductase</shortName>
        <ecNumber evidence="6">1.1.1.405</ecNumber>
    </recommendedName>
    <alternativeName>
        <fullName evidence="6">Ribitol-5-phosphate dehydrogenase</fullName>
    </alternativeName>
</protein>
<feature type="binding site" evidence="6">
    <location>
        <position position="37"/>
    </location>
    <ligand>
        <name>Zn(2+)</name>
        <dbReference type="ChEBI" id="CHEBI:29105"/>
        <note>catalytic</note>
    </ligand>
</feature>
<evidence type="ECO:0000313" key="9">
    <source>
        <dbReference type="EMBL" id="VYU30745.1"/>
    </source>
</evidence>
<feature type="binding site" evidence="6">
    <location>
        <position position="64"/>
    </location>
    <ligand>
        <name>Zn(2+)</name>
        <dbReference type="ChEBI" id="CHEBI:29105"/>
        <note>catalytic</note>
    </ligand>
</feature>
<comment type="cofactor">
    <cofactor evidence="1 6">
        <name>Zn(2+)</name>
        <dbReference type="ChEBI" id="CHEBI:29105"/>
    </cofactor>
</comment>
<feature type="binding site" evidence="6">
    <location>
        <position position="63"/>
    </location>
    <ligand>
        <name>Zn(2+)</name>
        <dbReference type="ChEBI" id="CHEBI:29105"/>
        <note>catalytic</note>
    </ligand>
</feature>
<evidence type="ECO:0000256" key="5">
    <source>
        <dbReference type="ARBA" id="ARBA00023002"/>
    </source>
</evidence>
<dbReference type="PANTHER" id="PTHR43350:SF19">
    <property type="entry name" value="D-GULOSIDE 3-DEHYDROGENASE"/>
    <property type="match status" value="1"/>
</dbReference>
<evidence type="ECO:0000256" key="4">
    <source>
        <dbReference type="ARBA" id="ARBA00022833"/>
    </source>
</evidence>
<dbReference type="Gene3D" id="3.90.180.10">
    <property type="entry name" value="Medium-chain alcohol dehydrogenases, catalytic domain"/>
    <property type="match status" value="1"/>
</dbReference>
<name>A0A6N3DRG6_9FIRM</name>
<dbReference type="RefSeq" id="WP_423248739.1">
    <property type="nucleotide sequence ID" value="NZ_CACRUQ010000018.1"/>
</dbReference>
<dbReference type="EC" id="1.1.1.405" evidence="6"/>
<evidence type="ECO:0000259" key="8">
    <source>
        <dbReference type="Pfam" id="PF08240"/>
    </source>
</evidence>
<keyword evidence="4 6" id="KW-0862">Zinc</keyword>
<comment type="catalytic activity">
    <reaction evidence="6">
        <text>D-ribitol 5-phosphate + NADP(+) = D-ribulose 5-phosphate + NADPH + H(+)</text>
        <dbReference type="Rhea" id="RHEA:19921"/>
        <dbReference type="ChEBI" id="CHEBI:15378"/>
        <dbReference type="ChEBI" id="CHEBI:57695"/>
        <dbReference type="ChEBI" id="CHEBI:57783"/>
        <dbReference type="ChEBI" id="CHEBI:58121"/>
        <dbReference type="ChEBI" id="CHEBI:58349"/>
        <dbReference type="EC" id="1.1.1.405"/>
    </reaction>
</comment>
<sequence length="338" mass="38776">MLNYVYQLITPKTISVKYEEINIENQVIVQPQYLALCHADQRYYQGKRDAKILRKKLPMALIHEGWGKVLYDPTNTFNIGDKVVMIPNVPGNSEKSEIYENYRKGSSFLSSGKDGFMRELVNLSPNRLVRFDKIDDRIAAITEFVSVGMHAVHRFESVAHSYRERIGIWADGSLAFVVSSILKRKFPKSRICVIGRNENKLNQFSFADETYLVDDIPESFTVDHAFECAGGEGSYYAIDDIIRYINPQGCVMLMGVSENKVPINTRDILEKGLTFIGCSRAGREDFVKAVEFMQQTSVQRRLKTIVYETKAVRSISDIHRVFSDDMNTDFKTVFKWEI</sequence>
<evidence type="ECO:0000256" key="2">
    <source>
        <dbReference type="ARBA" id="ARBA00008072"/>
    </source>
</evidence>
<feature type="domain" description="Alcohol dehydrogenase-like C-terminal" evidence="7">
    <location>
        <begin position="213"/>
        <end position="294"/>
    </location>
</feature>
<gene>
    <name evidence="9" type="ORF">RTLFYP15_02033</name>
</gene>
<dbReference type="SUPFAM" id="SSF51735">
    <property type="entry name" value="NAD(P)-binding Rossmann-fold domains"/>
    <property type="match status" value="1"/>
</dbReference>
<dbReference type="InterPro" id="IPR011032">
    <property type="entry name" value="GroES-like_sf"/>
</dbReference>
<keyword evidence="5 6" id="KW-0560">Oxidoreductase</keyword>
<dbReference type="InterPro" id="IPR036291">
    <property type="entry name" value="NAD(P)-bd_dom_sf"/>
</dbReference>
<dbReference type="GO" id="GO:0050256">
    <property type="term" value="F:ribitol-5-phosphate 2-dehydrogenase [NAD(P)+] activity"/>
    <property type="evidence" value="ECO:0007669"/>
    <property type="project" value="UniProtKB-UniRule"/>
</dbReference>
<keyword evidence="3 6" id="KW-0479">Metal-binding</keyword>
<organism evidence="9">
    <name type="scientific">[Ruminococcus] torques</name>
    <dbReference type="NCBI Taxonomy" id="33039"/>
    <lineage>
        <taxon>Bacteria</taxon>
        <taxon>Bacillati</taxon>
        <taxon>Bacillota</taxon>
        <taxon>Clostridia</taxon>
        <taxon>Lachnospirales</taxon>
        <taxon>Lachnospiraceae</taxon>
        <taxon>Mediterraneibacter</taxon>
    </lineage>
</organism>